<dbReference type="SUPFAM" id="SSF56601">
    <property type="entry name" value="beta-lactamase/transpeptidase-like"/>
    <property type="match status" value="1"/>
</dbReference>
<dbReference type="Pfam" id="PF08245">
    <property type="entry name" value="Mur_ligase_M"/>
    <property type="match status" value="1"/>
</dbReference>
<evidence type="ECO:0000313" key="17">
    <source>
        <dbReference type="Proteomes" id="UP000469430"/>
    </source>
</evidence>
<comment type="similarity">
    <text evidence="1 12">Belongs to the peptidase S11 family.</text>
</comment>
<evidence type="ECO:0000256" key="11">
    <source>
        <dbReference type="PIRSR" id="PIRSR618044-2"/>
    </source>
</evidence>
<keyword evidence="9" id="KW-0961">Cell wall biogenesis/degradation</keyword>
<keyword evidence="8" id="KW-0573">Peptidoglycan synthesis</keyword>
<dbReference type="GO" id="GO:0016881">
    <property type="term" value="F:acid-amino acid ligase activity"/>
    <property type="evidence" value="ECO:0007669"/>
    <property type="project" value="InterPro"/>
</dbReference>
<evidence type="ECO:0000259" key="15">
    <source>
        <dbReference type="Pfam" id="PF08245"/>
    </source>
</evidence>
<feature type="active site" description="Acyl-ester intermediate" evidence="10">
    <location>
        <position position="1068"/>
    </location>
</feature>
<keyword evidence="3" id="KW-0732">Signal</keyword>
<dbReference type="GO" id="GO:0006508">
    <property type="term" value="P:proteolysis"/>
    <property type="evidence" value="ECO:0007669"/>
    <property type="project" value="InterPro"/>
</dbReference>
<evidence type="ECO:0000259" key="13">
    <source>
        <dbReference type="Pfam" id="PF00768"/>
    </source>
</evidence>
<keyword evidence="4" id="KW-0547">Nucleotide-binding</keyword>
<keyword evidence="5" id="KW-0378">Hydrolase</keyword>
<dbReference type="OrthoDB" id="9810718at2"/>
<evidence type="ECO:0000313" key="16">
    <source>
        <dbReference type="EMBL" id="MXO99147.1"/>
    </source>
</evidence>
<name>A0A6I4TWI9_9SPHN</name>
<dbReference type="Gene3D" id="3.90.190.20">
    <property type="entry name" value="Mur ligase, C-terminal domain"/>
    <property type="match status" value="1"/>
</dbReference>
<dbReference type="InterPro" id="IPR036615">
    <property type="entry name" value="Mur_ligase_C_dom_sf"/>
</dbReference>
<dbReference type="InterPro" id="IPR004101">
    <property type="entry name" value="Mur_ligase_C"/>
</dbReference>
<dbReference type="InterPro" id="IPR012338">
    <property type="entry name" value="Beta-lactam/transpept-like"/>
</dbReference>
<dbReference type="InterPro" id="IPR051046">
    <property type="entry name" value="MurCDEF_CellWall_CoF430Synth"/>
</dbReference>
<reference evidence="16 17" key="1">
    <citation type="submission" date="2019-12" db="EMBL/GenBank/DDBJ databases">
        <title>Genomic-based taxomic classification of the family Erythrobacteraceae.</title>
        <authorList>
            <person name="Xu L."/>
        </authorList>
    </citation>
    <scope>NUCLEOTIDE SEQUENCE [LARGE SCALE GENOMIC DNA]</scope>
    <source>
        <strain evidence="16 17">S36</strain>
    </source>
</reference>
<accession>A0A6I4TWI9</accession>
<dbReference type="AlphaFoldDB" id="A0A6I4TWI9"/>
<evidence type="ECO:0000256" key="4">
    <source>
        <dbReference type="ARBA" id="ARBA00022741"/>
    </source>
</evidence>
<comment type="caution">
    <text evidence="16">The sequence shown here is derived from an EMBL/GenBank/DDBJ whole genome shotgun (WGS) entry which is preliminary data.</text>
</comment>
<dbReference type="InterPro" id="IPR001967">
    <property type="entry name" value="Peptidase_S11_N"/>
</dbReference>
<dbReference type="SUPFAM" id="SSF53244">
    <property type="entry name" value="MurD-like peptide ligases, peptide-binding domain"/>
    <property type="match status" value="1"/>
</dbReference>
<dbReference type="GO" id="GO:0005975">
    <property type="term" value="P:carbohydrate metabolic process"/>
    <property type="evidence" value="ECO:0007669"/>
    <property type="project" value="InterPro"/>
</dbReference>
<dbReference type="InterPro" id="IPR036565">
    <property type="entry name" value="Mur-like_cat_sf"/>
</dbReference>
<feature type="domain" description="Peptidase S11 D-alanyl-D-alanine carboxypeptidase A N-terminal" evidence="13">
    <location>
        <begin position="1043"/>
        <end position="1257"/>
    </location>
</feature>
<dbReference type="GO" id="GO:0009252">
    <property type="term" value="P:peptidoglycan biosynthetic process"/>
    <property type="evidence" value="ECO:0007669"/>
    <property type="project" value="UniProtKB-KW"/>
</dbReference>
<dbReference type="PRINTS" id="PR00725">
    <property type="entry name" value="DADACBPTASE1"/>
</dbReference>
<evidence type="ECO:0000256" key="8">
    <source>
        <dbReference type="ARBA" id="ARBA00022984"/>
    </source>
</evidence>
<dbReference type="PANTHER" id="PTHR43024">
    <property type="entry name" value="UDP-N-ACETYLMURAMOYL-TRIPEPTIDE--D-ALANYL-D-ALANINE LIGASE"/>
    <property type="match status" value="1"/>
</dbReference>
<evidence type="ECO:0000256" key="10">
    <source>
        <dbReference type="PIRSR" id="PIRSR618044-1"/>
    </source>
</evidence>
<protein>
    <submittedName>
        <fullName evidence="16">Glutamate ligase</fullName>
    </submittedName>
</protein>
<feature type="domain" description="Mur ligase central" evidence="15">
    <location>
        <begin position="688"/>
        <end position="871"/>
    </location>
</feature>
<dbReference type="GO" id="GO:0008360">
    <property type="term" value="P:regulation of cell shape"/>
    <property type="evidence" value="ECO:0007669"/>
    <property type="project" value="UniProtKB-KW"/>
</dbReference>
<dbReference type="GO" id="GO:0005524">
    <property type="term" value="F:ATP binding"/>
    <property type="evidence" value="ECO:0007669"/>
    <property type="project" value="UniProtKB-KW"/>
</dbReference>
<feature type="active site" evidence="10">
    <location>
        <position position="1127"/>
    </location>
</feature>
<dbReference type="InterPro" id="IPR008928">
    <property type="entry name" value="6-hairpin_glycosidase_sf"/>
</dbReference>
<evidence type="ECO:0000259" key="14">
    <source>
        <dbReference type="Pfam" id="PF02875"/>
    </source>
</evidence>
<gene>
    <name evidence="16" type="ORF">GRI97_09110</name>
</gene>
<dbReference type="Pfam" id="PF00768">
    <property type="entry name" value="Peptidase_S11"/>
    <property type="match status" value="1"/>
</dbReference>
<keyword evidence="7" id="KW-0133">Cell shape</keyword>
<keyword evidence="2 16" id="KW-0436">Ligase</keyword>
<sequence length="1278" mass="141398">MHRTDMGASNLLRINKGQVADRAALYAAMDAAPAITINEEQRHVFFLSLTDGTERASTVTIIGADIAEARTKVAAALTLREDQTRWIRIDWVDRVERQTWRNLREKLGGIKRNYFRLGISLDAEFSHAFTEMELNANAMLYGGPGQPCAVVNEKNFALHASKRHGLETVDFSDAAPVWLFTTGGVFLGDDGSGLHHLNGKGLNGGRRSTPQLSADDIGSIIGSASRYLASQVRPDGQFEYGWHPCFDRPIPSYNALRHASSLYSMLEAWSVTRDADLLEAIERGLAYLTENLIRPVSLDGGLLAFVVEDNGEIKLGANAVAILALTKHAELTGKRDRLELMEHLALGILHMQDESTGQFTHVLNYPALDVKQAFRIIYYEGEAAFGLMRLFALTGDRRWLESVEKAFAHFIREKHWQAHDHWLSYCVNELTAQRPDKDYYQFGIANFADYLNFVETRITTFPTLLELMMAARKMLERIRADDEHRHLLNGVDISHFYRALHKRAHYLLNGHFWPELAMFFANPDRIVGSFFIRHHAFRVRIDDVEHYLSGLIAYREYLLSHDAQNREHETQQVGADDVHWTAAHAATATNGSWMAEPPAGWRATGLCIYPPTMRPGDMVAVRLKDGERGISPAALRQLPHIPAAIITSDPTAIFSADIPVLHVEDSSAAIINLGSYARRRLRGKLIGVTGSAGKTSTVAMLQHVLEDFGGALQTRNNANLPHGIAWNLASIPWDCPHFVLEMAIGKMGRNTQIARPDVAIFTNILPAHLEYHRDLATIATRKSRIFEGMAPGSVAILNREMAEWDRVLEAARAHGLTVVTYGINESCDFRLSAYDAGSRIVTASTQGQTYRYCIGAAGEHMAINSLAVLAALTALGHDISKAVTRLESFGSLPGRGRIIDVAVDDRRITLIDDAYNANPGSMTAAFAMLGNQATRGRRIAVLGEMLELGPDSEQLHAQLAPSIAKQAIDHVHTVGELYRRFRAEMPEDRRGLHASSPEELKAVLREELRDGDTVLVKGSNGSRMHELATWLEQGAPAIAPHISALLFDRGSGKVVGIQGTERRHPPASLTKLMTLSLIDEKLQQHAEPNTQITEISLQATEVDSHWGFNAGEQVPVLTLMQAAITVSANEAANALAEWHSGNGRYFTAQLNQRAEALGMLETKFASPSGLGRNQHISLHDALILARHVIDRHPLIAGMAKARSFEWNGKQQKSTNDLLREIPGATGLKTGRLGPCFNLIFSITHQGRDQVAIVLGAKSRFERDDAVRTMLSSWQQSSV</sequence>
<dbReference type="RefSeq" id="WP_161390721.1">
    <property type="nucleotide sequence ID" value="NZ_JBHSCP010000001.1"/>
</dbReference>
<dbReference type="GO" id="GO:0071555">
    <property type="term" value="P:cell wall organization"/>
    <property type="evidence" value="ECO:0007669"/>
    <property type="project" value="UniProtKB-KW"/>
</dbReference>
<evidence type="ECO:0000256" key="7">
    <source>
        <dbReference type="ARBA" id="ARBA00022960"/>
    </source>
</evidence>
<evidence type="ECO:0000256" key="1">
    <source>
        <dbReference type="ARBA" id="ARBA00007164"/>
    </source>
</evidence>
<dbReference type="SUPFAM" id="SSF48208">
    <property type="entry name" value="Six-hairpin glycosidases"/>
    <property type="match status" value="1"/>
</dbReference>
<feature type="active site" description="Proton acceptor" evidence="10">
    <location>
        <position position="1071"/>
    </location>
</feature>
<dbReference type="SUPFAM" id="SSF53623">
    <property type="entry name" value="MurD-like peptide ligases, catalytic domain"/>
    <property type="match status" value="1"/>
</dbReference>
<dbReference type="EMBL" id="WTYJ01000001">
    <property type="protein sequence ID" value="MXO99147.1"/>
    <property type="molecule type" value="Genomic_DNA"/>
</dbReference>
<evidence type="ECO:0000256" key="5">
    <source>
        <dbReference type="ARBA" id="ARBA00022801"/>
    </source>
</evidence>
<dbReference type="Proteomes" id="UP000469430">
    <property type="component" value="Unassembled WGS sequence"/>
</dbReference>
<evidence type="ECO:0000256" key="9">
    <source>
        <dbReference type="ARBA" id="ARBA00023316"/>
    </source>
</evidence>
<keyword evidence="6" id="KW-0067">ATP-binding</keyword>
<evidence type="ECO:0000256" key="6">
    <source>
        <dbReference type="ARBA" id="ARBA00022840"/>
    </source>
</evidence>
<evidence type="ECO:0000256" key="12">
    <source>
        <dbReference type="RuleBase" id="RU004016"/>
    </source>
</evidence>
<dbReference type="PANTHER" id="PTHR43024:SF1">
    <property type="entry name" value="UDP-N-ACETYLMURAMOYL-TRIPEPTIDE--D-ALANYL-D-ALANINE LIGASE"/>
    <property type="match status" value="1"/>
</dbReference>
<feature type="domain" description="Mur ligase C-terminal" evidence="14">
    <location>
        <begin position="906"/>
        <end position="1019"/>
    </location>
</feature>
<evidence type="ECO:0000256" key="2">
    <source>
        <dbReference type="ARBA" id="ARBA00022598"/>
    </source>
</evidence>
<dbReference type="InterPro" id="IPR012341">
    <property type="entry name" value="6hp_glycosidase-like_sf"/>
</dbReference>
<keyword evidence="17" id="KW-1185">Reference proteome</keyword>
<proteinExistence type="inferred from homology"/>
<dbReference type="GO" id="GO:0009002">
    <property type="term" value="F:serine-type D-Ala-D-Ala carboxypeptidase activity"/>
    <property type="evidence" value="ECO:0007669"/>
    <property type="project" value="InterPro"/>
</dbReference>
<dbReference type="InterPro" id="IPR013221">
    <property type="entry name" value="Mur_ligase_cen"/>
</dbReference>
<dbReference type="Gene3D" id="3.40.1190.10">
    <property type="entry name" value="Mur-like, catalytic domain"/>
    <property type="match status" value="1"/>
</dbReference>
<organism evidence="16 17">
    <name type="scientific">Croceibacterium xixiisoli</name>
    <dbReference type="NCBI Taxonomy" id="1476466"/>
    <lineage>
        <taxon>Bacteria</taxon>
        <taxon>Pseudomonadati</taxon>
        <taxon>Pseudomonadota</taxon>
        <taxon>Alphaproteobacteria</taxon>
        <taxon>Sphingomonadales</taxon>
        <taxon>Erythrobacteraceae</taxon>
        <taxon>Croceibacterium</taxon>
    </lineage>
</organism>
<dbReference type="InterPro" id="IPR018044">
    <property type="entry name" value="Peptidase_S11"/>
</dbReference>
<dbReference type="Gene3D" id="1.50.10.10">
    <property type="match status" value="1"/>
</dbReference>
<evidence type="ECO:0000256" key="3">
    <source>
        <dbReference type="ARBA" id="ARBA00022729"/>
    </source>
</evidence>
<dbReference type="Pfam" id="PF02875">
    <property type="entry name" value="Mur_ligase_C"/>
    <property type="match status" value="1"/>
</dbReference>
<dbReference type="Gene3D" id="3.40.710.10">
    <property type="entry name" value="DD-peptidase/beta-lactamase superfamily"/>
    <property type="match status" value="1"/>
</dbReference>
<feature type="binding site" evidence="11">
    <location>
        <position position="1228"/>
    </location>
    <ligand>
        <name>substrate</name>
    </ligand>
</feature>